<gene>
    <name evidence="1" type="ORF">PCASD_09349</name>
</gene>
<dbReference type="AlphaFoldDB" id="A0A2N5USW0"/>
<evidence type="ECO:0008006" key="3">
    <source>
        <dbReference type="Google" id="ProtNLM"/>
    </source>
</evidence>
<comment type="caution">
    <text evidence="1">The sequence shown here is derived from an EMBL/GenBank/DDBJ whole genome shotgun (WGS) entry which is preliminary data.</text>
</comment>
<reference evidence="1 2" key="1">
    <citation type="submission" date="2017-11" db="EMBL/GenBank/DDBJ databases">
        <title>De novo assembly and phasing of dikaryotic genomes from two isolates of Puccinia coronata f. sp. avenae, the causal agent of oat crown rust.</title>
        <authorList>
            <person name="Miller M.E."/>
            <person name="Zhang Y."/>
            <person name="Omidvar V."/>
            <person name="Sperschneider J."/>
            <person name="Schwessinger B."/>
            <person name="Raley C."/>
            <person name="Palmer J.M."/>
            <person name="Garnica D."/>
            <person name="Upadhyaya N."/>
            <person name="Rathjen J."/>
            <person name="Taylor J.M."/>
            <person name="Park R.F."/>
            <person name="Dodds P.N."/>
            <person name="Hirsch C.D."/>
            <person name="Kianian S.F."/>
            <person name="Figueroa M."/>
        </authorList>
    </citation>
    <scope>NUCLEOTIDE SEQUENCE [LARGE SCALE GENOMIC DNA]</scope>
    <source>
        <strain evidence="1">12SD80</strain>
    </source>
</reference>
<accession>A0A2N5USW0</accession>
<protein>
    <recommendedName>
        <fullName evidence="3">DDE Tnp4 domain-containing protein</fullName>
    </recommendedName>
</protein>
<evidence type="ECO:0000313" key="1">
    <source>
        <dbReference type="EMBL" id="PLW40736.1"/>
    </source>
</evidence>
<dbReference type="InterPro" id="IPR006912">
    <property type="entry name" value="Harbinger_derived_prot"/>
</dbReference>
<dbReference type="EMBL" id="PGCI01000098">
    <property type="protein sequence ID" value="PLW40736.1"/>
    <property type="molecule type" value="Genomic_DNA"/>
</dbReference>
<name>A0A2N5USW0_9BASI</name>
<evidence type="ECO:0000313" key="2">
    <source>
        <dbReference type="Proteomes" id="UP000235392"/>
    </source>
</evidence>
<dbReference type="PANTHER" id="PTHR47150">
    <property type="entry name" value="OS12G0169200 PROTEIN"/>
    <property type="match status" value="1"/>
</dbReference>
<dbReference type="Proteomes" id="UP000235392">
    <property type="component" value="Unassembled WGS sequence"/>
</dbReference>
<dbReference type="PANTHER" id="PTHR47150:SF7">
    <property type="entry name" value="NUCLEASE"/>
    <property type="match status" value="1"/>
</dbReference>
<dbReference type="Pfam" id="PF04827">
    <property type="entry name" value="Plant_tran"/>
    <property type="match status" value="2"/>
</dbReference>
<sequence length="431" mass="49136">MENCPVAYQGHYMGKEKEPTLILEAVASYNLWIWRKFFGLPGALNDINVLDQSPIFQKIQDGNGPKINYKPTGNNAGGGLPSDHPQPTVYGFRTNITGTYQDNQKPTTRMNTVDLLNFMDNDDDYLAYKIGETLLSSQLNCNRQGSVIGQRTIDWGRLQGDQQLRTDYFCENATYPEDMFCQQYRMRQPSFNRILNAAVEHNDYFRQKCNAAKQLGFSPCQKVTAAFRMLAYGASADSIDEYVRMGESTVLETLKRFCTAVVEVFSDEYLRTPNEADMARLLDVGKKRGFPGMLGLLDCMHWTWKNCPTAYGGQYIGKEKEPTVILEAVASYDTWIWHAFFGLPGTLNNINVLDRSPLFKHIQDGVAPLVNFKTNSNKYTMPYYLSDSIYPKRATLIQTINYPTNEKEKNFAKHQKECRKDVERAFGILQA</sequence>
<organism evidence="1 2">
    <name type="scientific">Puccinia coronata f. sp. avenae</name>
    <dbReference type="NCBI Taxonomy" id="200324"/>
    <lineage>
        <taxon>Eukaryota</taxon>
        <taxon>Fungi</taxon>
        <taxon>Dikarya</taxon>
        <taxon>Basidiomycota</taxon>
        <taxon>Pucciniomycotina</taxon>
        <taxon>Pucciniomycetes</taxon>
        <taxon>Pucciniales</taxon>
        <taxon>Pucciniaceae</taxon>
        <taxon>Puccinia</taxon>
    </lineage>
</organism>
<proteinExistence type="predicted"/>